<dbReference type="InterPro" id="IPR010473">
    <property type="entry name" value="GTPase-bd"/>
</dbReference>
<keyword evidence="1" id="KW-0175">Coiled coil</keyword>
<dbReference type="PANTHER" id="PTHR45725">
    <property type="entry name" value="FORMIN HOMOLOGY 2 FAMILY MEMBER"/>
    <property type="match status" value="1"/>
</dbReference>
<protein>
    <recommendedName>
        <fullName evidence="7">FH2 domain-containing protein</fullName>
    </recommendedName>
</protein>
<dbReference type="GO" id="GO:0030036">
    <property type="term" value="P:actin cytoskeleton organization"/>
    <property type="evidence" value="ECO:0007669"/>
    <property type="project" value="InterPro"/>
</dbReference>
<dbReference type="InterPro" id="IPR015425">
    <property type="entry name" value="FH2_Formin"/>
</dbReference>
<evidence type="ECO:0000313" key="5">
    <source>
        <dbReference type="EMBL" id="OAJ36985.1"/>
    </source>
</evidence>
<evidence type="ECO:0000259" key="3">
    <source>
        <dbReference type="PROSITE" id="PS51232"/>
    </source>
</evidence>
<feature type="compositionally biased region" description="Polar residues" evidence="2">
    <location>
        <begin position="1082"/>
        <end position="1095"/>
    </location>
</feature>
<dbReference type="PROSITE" id="PS51232">
    <property type="entry name" value="GBD_FH3"/>
    <property type="match status" value="1"/>
</dbReference>
<feature type="compositionally biased region" description="Pro residues" evidence="2">
    <location>
        <begin position="1108"/>
        <end position="1140"/>
    </location>
</feature>
<feature type="region of interest" description="Disordered" evidence="2">
    <location>
        <begin position="209"/>
        <end position="231"/>
    </location>
</feature>
<organism evidence="5 6">
    <name type="scientific">Batrachochytrium dendrobatidis (strain JEL423)</name>
    <dbReference type="NCBI Taxonomy" id="403673"/>
    <lineage>
        <taxon>Eukaryota</taxon>
        <taxon>Fungi</taxon>
        <taxon>Fungi incertae sedis</taxon>
        <taxon>Chytridiomycota</taxon>
        <taxon>Chytridiomycota incertae sedis</taxon>
        <taxon>Chytridiomycetes</taxon>
        <taxon>Rhizophydiales</taxon>
        <taxon>Rhizophydiales incertae sedis</taxon>
        <taxon>Batrachochytrium</taxon>
    </lineage>
</organism>
<dbReference type="InterPro" id="IPR011989">
    <property type="entry name" value="ARM-like"/>
</dbReference>
<dbReference type="eggNOG" id="KOG1922">
    <property type="taxonomic scope" value="Eukaryota"/>
</dbReference>
<dbReference type="SUPFAM" id="SSF101447">
    <property type="entry name" value="Formin homology 2 domain (FH2 domain)"/>
    <property type="match status" value="1"/>
</dbReference>
<feature type="compositionally biased region" description="Polar residues" evidence="2">
    <location>
        <begin position="135"/>
        <end position="146"/>
    </location>
</feature>
<dbReference type="SMART" id="SM00498">
    <property type="entry name" value="FH2"/>
    <property type="match status" value="1"/>
</dbReference>
<dbReference type="InterPro" id="IPR014768">
    <property type="entry name" value="GBD/FH3_dom"/>
</dbReference>
<dbReference type="InterPro" id="IPR010472">
    <property type="entry name" value="FH3_dom"/>
</dbReference>
<dbReference type="STRING" id="403673.A0A177WB78"/>
<dbReference type="SUPFAM" id="SSF48371">
    <property type="entry name" value="ARM repeat"/>
    <property type="match status" value="1"/>
</dbReference>
<evidence type="ECO:0000259" key="4">
    <source>
        <dbReference type="PROSITE" id="PS51444"/>
    </source>
</evidence>
<dbReference type="OrthoDB" id="1668162at2759"/>
<sequence>MLALSDSKKLHFIRQYHRRQELEQEQSRKNKFLPKIIARKTSLLFSSPTMRPVECLNDTELESVFAQVLNEMGLQGSARTNLAFKSNSYKREIIAKYQMQQQLQIGVGSDFNQQHTPASFPISDPVNLSFKNKLRSTTRSTQSDTKSGLVEGRATALPAPQVSQATPLSTLQSQYLPFKKHASFEKPLPIPFEKPLPIPSSPTLDVRLTRQSRVSSKAASPTGSLLNANRQSNQFTENSAEWFVIQISNRNATLKALFRLLSSLRVTLSLGGSSFNDQFLLCRITLDNSNIIGGVESLEIAMDRITEILSPTLRQSFNTILFQQRLDSNVGVKVRSGFTQSIYADAVLGDELRHEVVQCIRLLLNSKVGVGALVNSMALLRQTVWCLALPSPELRDGVLNNFQQRRAFLALRSLVSETLAPLCLLSDVGRKLILQALLELSQIQDEPAPFQNLILSIDNPFCFGDKAAKRDSNGFEELIDEVELWDYRTSIVVLINSLVSAAEQPTERWGVRRLVESRGVRSILQTLLNLRGCTATFRVQVDAYEQDRKADIEEIEKIYKDCTRTFSNPQDTLSNLLKSAQSLPDPERSTYLVMATLDNFSQILNSLKPIDDSETQINSSARKQGFIYGDGMDRRGSHNSNIDQDLHTREKSSYALTALEKSTRAMAGSVLNWRSPQNSFSEPIAPEMQARRCFELLNNDVIRVFEDLSNPYPRKATPHSTTDEEELRVLGNTNLTGVIQELNSLKKQLRETLSLLDIQKKQNIFLKRSLERAKATPTGNADFELGFEDSLSQTDSQNKASGSIERAFLTRNSKAGQEEFINNQFISPTDASSHSRLAKERSWTLKASKNEGPFLKRTTSHSLQFQQHDPSVDTNDLKFSEKDSAALHPPVIRIDSEADLQDIVLEKGQTHFEYSGKHIVLGPNGTIIQSRRFKPFLDETRFKKVSVDGVVGDANRPSEGNSEIYDYSSTETTEARELIGMIRAQQQLESQYQTNQDTSSASDIRVQHTWNRLGKTAGVGKLWEEIQRLERQVDELRGVNEKLEIETQSSIGHQQLKQKSLAESTETSNDAIDKDDSSSSSVNQLTSTATYSNTDQDLEDQTLVINATPPPPPPPPPPLSGPPPPPPPPLSGPPPPPSGLAPPQQNLLILQAKNPMKPLQWDKIANHIAVQSIWKDLFTETYSKDIDLEEDELLELFSKIDEAKTVQSSKPLEAKKVITLLDHKRAQDIGIYCIGELLFGFYQAILIFGLGYKTIDDDALSIDQLSKLCKYAPKEDELDILKSYEGDLSELGDAETYFIALMDIPRIEMRMNSMIFRRRFNDEIDEITTDCSTLLLACDQILKSNLLRELLQAVLIIGNYLNGTSFRGNARGFRLESLMTLRDTKANNGKAVGTLLHYLAQYLQKNQQHVLEYMSDMPSVEAASRVSFNSLEDSIRQLRSGWQSIQLELETYKSQGFPKDTQDRFLDCFDTFLSKTKTPLDTAEETVKELRIKLDQVFHYFAEDVSDRMRSPEKFFDIFPTFSRNLQRALREYNATCRSIANKKKLFIKAEAQKAIIARKRSSQASFKNLAPTNYAKSTPLTLQTGMANTFLMPDSAEMTASARFTMENGPRSTFMTAVPPPVDGMSNLRSIDGPDTLVKGFFGFNNKDNELSVRADSLDEFADNLLKQAALEEMQERMQDIHDTAHSSLDLDDADLLPVQHSDSFEEESLPVIIDDSNYSSPRISTFENLLGIPHESSFHSIASDEASISEIYSSLQQDDMDSDTLEESGEGSIAVSSLLLHGGSMANARNTIKRVKKHLSSSTVYHIDESMPTQLEVESDTGFTAL</sequence>
<dbReference type="Gene3D" id="1.25.10.10">
    <property type="entry name" value="Leucine-rich Repeat Variant"/>
    <property type="match status" value="1"/>
</dbReference>
<accession>A0A177WB78</accession>
<dbReference type="PROSITE" id="PS51444">
    <property type="entry name" value="FH2"/>
    <property type="match status" value="1"/>
</dbReference>
<reference evidence="5 6" key="2">
    <citation type="submission" date="2016-05" db="EMBL/GenBank/DDBJ databases">
        <title>Lineage-specific infection strategies underlie the spectrum of fungal disease in amphibians.</title>
        <authorList>
            <person name="Cuomo C.A."/>
            <person name="Farrer R.A."/>
            <person name="James T."/>
            <person name="Longcore J."/>
            <person name="Birren B."/>
        </authorList>
    </citation>
    <scope>NUCLEOTIDE SEQUENCE [LARGE SCALE GENOMIC DNA]</scope>
    <source>
        <strain evidence="5 6">JEL423</strain>
    </source>
</reference>
<feature type="domain" description="GBD/FH3" evidence="3">
    <location>
        <begin position="53"/>
        <end position="638"/>
    </location>
</feature>
<reference evidence="5 6" key="1">
    <citation type="submission" date="2006-10" db="EMBL/GenBank/DDBJ databases">
        <title>The Genome Sequence of Batrachochytrium dendrobatidis JEL423.</title>
        <authorList>
            <consortium name="The Broad Institute Genome Sequencing Platform"/>
            <person name="Birren B."/>
            <person name="Lander E."/>
            <person name="Galagan J."/>
            <person name="Cuomo C."/>
            <person name="Devon K."/>
            <person name="Jaffe D."/>
            <person name="Butler J."/>
            <person name="Alvarez P."/>
            <person name="Gnerre S."/>
            <person name="Grabherr M."/>
            <person name="Kleber M."/>
            <person name="Mauceli E."/>
            <person name="Brockman W."/>
            <person name="Young S."/>
            <person name="LaButti K."/>
            <person name="Sykes S."/>
            <person name="DeCaprio D."/>
            <person name="Crawford M."/>
            <person name="Koehrsen M."/>
            <person name="Engels R."/>
            <person name="Montgomery P."/>
            <person name="Pearson M."/>
            <person name="Howarth C."/>
            <person name="Larson L."/>
            <person name="White J."/>
            <person name="O'Leary S."/>
            <person name="Kodira C."/>
            <person name="Zeng Q."/>
            <person name="Yandava C."/>
            <person name="Alvarado L."/>
            <person name="Longcore J."/>
            <person name="James T."/>
        </authorList>
    </citation>
    <scope>NUCLEOTIDE SEQUENCE [LARGE SCALE GENOMIC DNA]</scope>
    <source>
        <strain evidence="5 6">JEL423</strain>
    </source>
</reference>
<proteinExistence type="predicted"/>
<gene>
    <name evidence="5" type="ORF">BDEG_21075</name>
</gene>
<evidence type="ECO:0000256" key="2">
    <source>
        <dbReference type="SAM" id="MobiDB-lite"/>
    </source>
</evidence>
<dbReference type="Gene3D" id="1.20.58.2220">
    <property type="entry name" value="Formin, FH2 domain"/>
    <property type="match status" value="1"/>
</dbReference>
<dbReference type="EMBL" id="DS022300">
    <property type="protein sequence ID" value="OAJ36985.1"/>
    <property type="molecule type" value="Genomic_DNA"/>
</dbReference>
<dbReference type="InterPro" id="IPR042201">
    <property type="entry name" value="FH2_Formin_sf"/>
</dbReference>
<dbReference type="SMART" id="SM01139">
    <property type="entry name" value="Drf_FH3"/>
    <property type="match status" value="1"/>
</dbReference>
<dbReference type="Pfam" id="PF06367">
    <property type="entry name" value="Drf_FH3"/>
    <property type="match status" value="1"/>
</dbReference>
<feature type="region of interest" description="Disordered" evidence="2">
    <location>
        <begin position="1050"/>
        <end position="1143"/>
    </location>
</feature>
<feature type="coiled-coil region" evidence="1">
    <location>
        <begin position="732"/>
        <end position="762"/>
    </location>
</feature>
<evidence type="ECO:0000256" key="1">
    <source>
        <dbReference type="SAM" id="Coils"/>
    </source>
</evidence>
<dbReference type="InterPro" id="IPR016024">
    <property type="entry name" value="ARM-type_fold"/>
</dbReference>
<feature type="region of interest" description="Disordered" evidence="2">
    <location>
        <begin position="133"/>
        <end position="163"/>
    </location>
</feature>
<dbReference type="GO" id="GO:0031267">
    <property type="term" value="F:small GTPase binding"/>
    <property type="evidence" value="ECO:0007669"/>
    <property type="project" value="InterPro"/>
</dbReference>
<evidence type="ECO:0008006" key="7">
    <source>
        <dbReference type="Google" id="ProtNLM"/>
    </source>
</evidence>
<dbReference type="Proteomes" id="UP000077115">
    <property type="component" value="Unassembled WGS sequence"/>
</dbReference>
<evidence type="ECO:0000313" key="6">
    <source>
        <dbReference type="Proteomes" id="UP000077115"/>
    </source>
</evidence>
<dbReference type="PANTHER" id="PTHR45725:SF1">
    <property type="entry name" value="DISHEVELLED ASSOCIATED ACTIVATOR OF MORPHOGENESIS, ISOFORM D"/>
    <property type="match status" value="1"/>
</dbReference>
<feature type="domain" description="FH2" evidence="4">
    <location>
        <begin position="1146"/>
        <end position="1552"/>
    </location>
</feature>
<dbReference type="VEuPathDB" id="FungiDB:BDEG_21075"/>
<dbReference type="SMART" id="SM01140">
    <property type="entry name" value="Drf_GBD"/>
    <property type="match status" value="1"/>
</dbReference>
<dbReference type="Pfam" id="PF02181">
    <property type="entry name" value="FH2"/>
    <property type="match status" value="1"/>
</dbReference>
<dbReference type="GO" id="GO:0003779">
    <property type="term" value="F:actin binding"/>
    <property type="evidence" value="ECO:0007669"/>
    <property type="project" value="InterPro"/>
</dbReference>
<name>A0A177WB78_BATDL</name>
<feature type="compositionally biased region" description="Polar residues" evidence="2">
    <location>
        <begin position="1050"/>
        <end position="1067"/>
    </location>
</feature>
<dbReference type="InterPro" id="IPR051425">
    <property type="entry name" value="Formin_Homology"/>
</dbReference>